<keyword evidence="2" id="KW-1133">Transmembrane helix</keyword>
<comment type="function">
    <text evidence="1">Part of the tripartite ATP-independent periplasmic (TRAP) transport system.</text>
</comment>
<feature type="transmembrane region" description="Helical" evidence="2">
    <location>
        <begin position="833"/>
        <end position="851"/>
    </location>
</feature>
<dbReference type="EMBL" id="CP053069">
    <property type="protein sequence ID" value="QJR10707.1"/>
    <property type="molecule type" value="Genomic_DNA"/>
</dbReference>
<keyword evidence="5" id="KW-1185">Reference proteome</keyword>
<evidence type="ECO:0000256" key="1">
    <source>
        <dbReference type="RuleBase" id="RU369079"/>
    </source>
</evidence>
<feature type="transmembrane region" description="Helical" evidence="2">
    <location>
        <begin position="437"/>
        <end position="458"/>
    </location>
</feature>
<organism evidence="4 5">
    <name type="scientific">Usitatibacter rugosus</name>
    <dbReference type="NCBI Taxonomy" id="2732067"/>
    <lineage>
        <taxon>Bacteria</taxon>
        <taxon>Pseudomonadati</taxon>
        <taxon>Pseudomonadota</taxon>
        <taxon>Betaproteobacteria</taxon>
        <taxon>Nitrosomonadales</taxon>
        <taxon>Usitatibacteraceae</taxon>
        <taxon>Usitatibacter</taxon>
    </lineage>
</organism>
<sequence>MAVEPIAVAASSEELDQLVKEADLGGREPVGKVGAFFAIVAAMWSLFQVWYASPLPFVFGFGIFNDTEARAIHLAFSVFLAFIAFPAFKKSSRTVVPWTDWVLAVVGGFCAAYLFLFYNDLATRPGKPTTMDLAVGLTGVIIMLEATRRAMGFGMLITTGLFLLYVFAGPFMPDVIAHKGASLSRFVSHFWLTTEGVYGVAIGVSVQFIFLFVLFGTLLDLAGAGNYMLQVSLALLGHLRGGPAKVAVVSSALNGVVSGSSVSNVVSGGIFTIPLMKRTGYSGVKAGAIEAASSINGQIMPPVMGAAAFLMVEYVGIPYTDIIKHALLPAVISYIALFYIVHLEALKYDLQPIPRGYEVTWKDRIIGWGMGIAGTVIALGAVWYSIVAVRWVFGENATWALAILTFGAYLGLLAYSSRYPDLPIDEPGAKLFKLPRPWPTVRAGLHFFIPIVVLLWCLMVEELSPGTSAFWATATSMALVVIQPPLVNFFRKTGTIAAGFKQGLATLWKGFVLGARNMIGIGVACASAGLIVGAITLTGMGLMMTDFVELISAGNVLLMLILTGVICLLLGAGVPTTANYILVATLMAPVIVELGARSDLVIPLIAVHLFVFYFGIMADVTPPVGLASYAAAAISGADPNATGWQATWYSMRTALLPFVFIFNPQILLIGVATWWDIFFVCLSATTASLLFAAATMFYFRTKCTILEVVLLLAATFLFFRPDYVVDMIQPEYVPAIPSRIYEVADKLATDEWLVVSTAGENIEGKQVRKTVAIPMGEGKDGREKIKNAGVTLAQLGNELTVANVRFGSRAKKLGVEQGSKIVELKLPNPQRPSPHWVFIPAALIAWLVWFLQGRRIRRVAAA</sequence>
<name>A0A6M4GYV8_9PROT</name>
<feature type="transmembrane region" description="Helical" evidence="2">
    <location>
        <begin position="578"/>
        <end position="595"/>
    </location>
</feature>
<feature type="domain" description="TRAP C4-dicarboxylate transport system permease DctM subunit" evidence="3">
    <location>
        <begin position="139"/>
        <end position="675"/>
    </location>
</feature>
<feature type="transmembrane region" description="Helical" evidence="2">
    <location>
        <begin position="399"/>
        <end position="417"/>
    </location>
</feature>
<dbReference type="GO" id="GO:0022857">
    <property type="term" value="F:transmembrane transporter activity"/>
    <property type="evidence" value="ECO:0007669"/>
    <property type="project" value="UniProtKB-UniRule"/>
</dbReference>
<keyword evidence="2" id="KW-0812">Transmembrane</keyword>
<comment type="subcellular location">
    <subcellularLocation>
        <location evidence="1">Cell inner membrane</location>
        <topology evidence="1">Multi-pass membrane protein</topology>
    </subcellularLocation>
</comment>
<feature type="transmembrane region" description="Helical" evidence="2">
    <location>
        <begin position="71"/>
        <end position="88"/>
    </location>
</feature>
<feature type="transmembrane region" description="Helical" evidence="2">
    <location>
        <begin position="153"/>
        <end position="176"/>
    </location>
</feature>
<proteinExistence type="predicted"/>
<protein>
    <recommendedName>
        <fullName evidence="3">TRAP C4-dicarboxylate transport system permease DctM subunit domain-containing protein</fullName>
    </recommendedName>
</protein>
<dbReference type="InterPro" id="IPR021814">
    <property type="entry name" value="DUF3394"/>
</dbReference>
<dbReference type="InterPro" id="IPR011853">
    <property type="entry name" value="TRAP_DctM-Dct_fused"/>
</dbReference>
<dbReference type="InterPro" id="IPR010656">
    <property type="entry name" value="DctM"/>
</dbReference>
<dbReference type="RefSeq" id="WP_171091430.1">
    <property type="nucleotide sequence ID" value="NZ_CP053069.1"/>
</dbReference>
<evidence type="ECO:0000259" key="3">
    <source>
        <dbReference type="Pfam" id="PF06808"/>
    </source>
</evidence>
<feature type="transmembrane region" description="Helical" evidence="2">
    <location>
        <begin position="326"/>
        <end position="345"/>
    </location>
</feature>
<feature type="transmembrane region" description="Helical" evidence="2">
    <location>
        <begin position="653"/>
        <end position="671"/>
    </location>
</feature>
<keyword evidence="1" id="KW-1003">Cell membrane</keyword>
<feature type="transmembrane region" description="Helical" evidence="2">
    <location>
        <begin position="365"/>
        <end position="387"/>
    </location>
</feature>
<dbReference type="AlphaFoldDB" id="A0A6M4GYV8"/>
<dbReference type="PANTHER" id="PTHR43849">
    <property type="entry name" value="BLL3936 PROTEIN"/>
    <property type="match status" value="1"/>
</dbReference>
<keyword evidence="1" id="KW-0813">Transport</keyword>
<feature type="transmembrane region" description="Helical" evidence="2">
    <location>
        <begin position="518"/>
        <end position="538"/>
    </location>
</feature>
<dbReference type="Pfam" id="PF06808">
    <property type="entry name" value="DctM"/>
    <property type="match status" value="1"/>
</dbReference>
<evidence type="ECO:0000313" key="5">
    <source>
        <dbReference type="Proteomes" id="UP000501534"/>
    </source>
</evidence>
<feature type="transmembrane region" description="Helical" evidence="2">
    <location>
        <begin position="550"/>
        <end position="572"/>
    </location>
</feature>
<dbReference type="NCBIfam" id="TIGR02123">
    <property type="entry name" value="TRAP_fused"/>
    <property type="match status" value="1"/>
</dbReference>
<feature type="transmembrane region" description="Helical" evidence="2">
    <location>
        <begin position="677"/>
        <end position="698"/>
    </location>
</feature>
<dbReference type="KEGG" id="uru:DSM104443_01775"/>
<feature type="transmembrane region" description="Helical" evidence="2">
    <location>
        <begin position="470"/>
        <end position="490"/>
    </location>
</feature>
<reference evidence="4 5" key="1">
    <citation type="submission" date="2020-04" db="EMBL/GenBank/DDBJ databases">
        <title>Usitatibacter rugosus gen. nov., sp. nov. and Usitatibacter palustris sp. nov., novel members of Usitatibacteraceae fam. nov. within the order Nitrosomonadales isolated from soil.</title>
        <authorList>
            <person name="Huber K.J."/>
            <person name="Neumann-Schaal M."/>
            <person name="Geppert A."/>
            <person name="Luckner M."/>
            <person name="Wanner G."/>
            <person name="Overmann J."/>
        </authorList>
    </citation>
    <scope>NUCLEOTIDE SEQUENCE [LARGE SCALE GENOMIC DNA]</scope>
    <source>
        <strain evidence="4 5">0125_3</strain>
    </source>
</reference>
<evidence type="ECO:0000256" key="2">
    <source>
        <dbReference type="SAM" id="Phobius"/>
    </source>
</evidence>
<keyword evidence="2" id="KW-0472">Membrane</keyword>
<keyword evidence="1" id="KW-0997">Cell inner membrane</keyword>
<evidence type="ECO:0000313" key="4">
    <source>
        <dbReference type="EMBL" id="QJR10707.1"/>
    </source>
</evidence>
<dbReference type="Pfam" id="PF11874">
    <property type="entry name" value="DUF3394"/>
    <property type="match status" value="1"/>
</dbReference>
<feature type="transmembrane region" description="Helical" evidence="2">
    <location>
        <begin position="196"/>
        <end position="219"/>
    </location>
</feature>
<accession>A0A6M4GYV8</accession>
<feature type="transmembrane region" description="Helical" evidence="2">
    <location>
        <begin position="100"/>
        <end position="118"/>
    </location>
</feature>
<gene>
    <name evidence="4" type="ORF">DSM104443_01775</name>
</gene>
<feature type="transmembrane region" description="Helical" evidence="2">
    <location>
        <begin position="705"/>
        <end position="721"/>
    </location>
</feature>
<dbReference type="Proteomes" id="UP000501534">
    <property type="component" value="Chromosome"/>
</dbReference>
<dbReference type="PANTHER" id="PTHR43849:SF2">
    <property type="entry name" value="BLL3936 PROTEIN"/>
    <property type="match status" value="1"/>
</dbReference>
<dbReference type="GO" id="GO:0005886">
    <property type="term" value="C:plasma membrane"/>
    <property type="evidence" value="ECO:0007669"/>
    <property type="project" value="UniProtKB-SubCell"/>
</dbReference>